<proteinExistence type="inferred from homology"/>
<protein>
    <recommendedName>
        <fullName evidence="2">UPF0145 protein K3148_03725</fullName>
    </recommendedName>
</protein>
<reference evidence="3 4" key="1">
    <citation type="submission" date="2021-08" db="EMBL/GenBank/DDBJ databases">
        <title>Comparative Genomics Analysis of the Genus Qipengyuania Reveals Extensive Genetic Diversity and Metabolic Versatility, Including the Description of Fifteen Novel Species.</title>
        <authorList>
            <person name="Liu Y."/>
        </authorList>
    </citation>
    <scope>NUCLEOTIDE SEQUENCE [LARGE SCALE GENOMIC DNA]</scope>
    <source>
        <strain evidence="3 4">1NDH13</strain>
    </source>
</reference>
<dbReference type="Gene3D" id="3.30.110.70">
    <property type="entry name" value="Hypothetical protein apc22750. Chain B"/>
    <property type="match status" value="1"/>
</dbReference>
<dbReference type="InterPro" id="IPR002765">
    <property type="entry name" value="UPF0145_YbjQ-like"/>
</dbReference>
<keyword evidence="4" id="KW-1185">Reference proteome</keyword>
<dbReference type="PANTHER" id="PTHR34068:SF1">
    <property type="entry name" value="UPF0145 PROTEIN YBJQ"/>
    <property type="match status" value="1"/>
</dbReference>
<evidence type="ECO:0000313" key="3">
    <source>
        <dbReference type="EMBL" id="QZD90514.1"/>
    </source>
</evidence>
<gene>
    <name evidence="3" type="ORF">K3148_03725</name>
</gene>
<comment type="similarity">
    <text evidence="1 2">Belongs to the UPF0145 family.</text>
</comment>
<dbReference type="InterPro" id="IPR035439">
    <property type="entry name" value="UPF0145_dom_sf"/>
</dbReference>
<dbReference type="Proteomes" id="UP000824281">
    <property type="component" value="Chromosome"/>
</dbReference>
<evidence type="ECO:0000313" key="4">
    <source>
        <dbReference type="Proteomes" id="UP000824281"/>
    </source>
</evidence>
<dbReference type="Pfam" id="PF01906">
    <property type="entry name" value="YbjQ_1"/>
    <property type="match status" value="1"/>
</dbReference>
<sequence>MPGPWKDARGVTVTTTPTIEGQPIREYLGIVTGEVIVGANLFRDLFANIRDIVGGRSGSYERILRDAREQAIEELQAEAATRGGNAVVGVDLDYEVIGDTGSMLMVSASGTAVKI</sequence>
<dbReference type="EMBL" id="CP081295">
    <property type="protein sequence ID" value="QZD90514.1"/>
    <property type="molecule type" value="Genomic_DNA"/>
</dbReference>
<dbReference type="HAMAP" id="MF_00338">
    <property type="entry name" value="UPF0145"/>
    <property type="match status" value="1"/>
</dbReference>
<dbReference type="SUPFAM" id="SSF117782">
    <property type="entry name" value="YbjQ-like"/>
    <property type="match status" value="1"/>
</dbReference>
<dbReference type="PANTHER" id="PTHR34068">
    <property type="entry name" value="UPF0145 PROTEIN YBJQ"/>
    <property type="match status" value="1"/>
</dbReference>
<accession>A0ABX8ZQY4</accession>
<evidence type="ECO:0000256" key="1">
    <source>
        <dbReference type="ARBA" id="ARBA00010751"/>
    </source>
</evidence>
<organism evidence="3 4">
    <name type="scientific">Qipengyuania aurantiaca</name>
    <dbReference type="NCBI Taxonomy" id="2867233"/>
    <lineage>
        <taxon>Bacteria</taxon>
        <taxon>Pseudomonadati</taxon>
        <taxon>Pseudomonadota</taxon>
        <taxon>Alphaproteobacteria</taxon>
        <taxon>Sphingomonadales</taxon>
        <taxon>Erythrobacteraceae</taxon>
        <taxon>Qipengyuania</taxon>
    </lineage>
</organism>
<dbReference type="NCBIfam" id="NF002776">
    <property type="entry name" value="PRK02877.1"/>
    <property type="match status" value="1"/>
</dbReference>
<dbReference type="RefSeq" id="WP_221425982.1">
    <property type="nucleotide sequence ID" value="NZ_CP081295.1"/>
</dbReference>
<name>A0ABX8ZQY4_9SPHN</name>
<evidence type="ECO:0000256" key="2">
    <source>
        <dbReference type="HAMAP-Rule" id="MF_00338"/>
    </source>
</evidence>